<organism evidence="4 5">
    <name type="scientific">Pedobacter frigoris</name>
    <dbReference type="NCBI Taxonomy" id="2571272"/>
    <lineage>
        <taxon>Bacteria</taxon>
        <taxon>Pseudomonadati</taxon>
        <taxon>Bacteroidota</taxon>
        <taxon>Sphingobacteriia</taxon>
        <taxon>Sphingobacteriales</taxon>
        <taxon>Sphingobacteriaceae</taxon>
        <taxon>Pedobacter</taxon>
    </lineage>
</organism>
<dbReference type="OrthoDB" id="9814490at2"/>
<reference evidence="4 5" key="1">
    <citation type="submission" date="2019-04" db="EMBL/GenBank/DDBJ databases">
        <title>Pedobacter sp. RP-3-15 sp. nov., isolated from Arctic soil.</title>
        <authorList>
            <person name="Dahal R.H."/>
            <person name="Kim D.-U."/>
        </authorList>
    </citation>
    <scope>NUCLEOTIDE SEQUENCE [LARGE SCALE GENOMIC DNA]</scope>
    <source>
        <strain evidence="4 5">RP-3-15</strain>
    </source>
</reference>
<protein>
    <submittedName>
        <fullName evidence="4">Colanic acid biosynthesis acetyltransferase WcaF</fullName>
    </submittedName>
</protein>
<dbReference type="InterPro" id="IPR011004">
    <property type="entry name" value="Trimer_LpxA-like_sf"/>
</dbReference>
<sequence length="182" mass="20190">MDKFPRLKKAFDKGKFSEGASKFKIASWYLTSLFLFQSGLMPFSNILVFILKIYGAKIGKDVRIKPFIHIKYPWKLSIGDHSWIGACQIENLDSVTIGSNVCISQNVMLLTGNHNYKEALFDLITKPIILEDGVWICANAIVCPGVTAYSQAVLCAGSVTSSDLKASYVYRGNPAMALRKRA</sequence>
<dbReference type="GO" id="GO:0005829">
    <property type="term" value="C:cytosol"/>
    <property type="evidence" value="ECO:0007669"/>
    <property type="project" value="TreeGrafter"/>
</dbReference>
<keyword evidence="5" id="KW-1185">Reference proteome</keyword>
<comment type="caution">
    <text evidence="4">The sequence shown here is derived from an EMBL/GenBank/DDBJ whole genome shotgun (WGS) entry which is preliminary data.</text>
</comment>
<evidence type="ECO:0000256" key="1">
    <source>
        <dbReference type="ARBA" id="ARBA00007274"/>
    </source>
</evidence>
<gene>
    <name evidence="4" type="primary">wcaF</name>
    <name evidence="4" type="ORF">FA047_00630</name>
</gene>
<dbReference type="PANTHER" id="PTHR23416">
    <property type="entry name" value="SIALIC ACID SYNTHASE-RELATED"/>
    <property type="match status" value="1"/>
</dbReference>
<dbReference type="InterPro" id="IPR051159">
    <property type="entry name" value="Hexapeptide_acetyltransf"/>
</dbReference>
<dbReference type="RefSeq" id="WP_136834060.1">
    <property type="nucleotide sequence ID" value="NZ_SWBQ01000001.1"/>
</dbReference>
<dbReference type="NCBIfam" id="NF007797">
    <property type="entry name" value="PRK10502.1"/>
    <property type="match status" value="1"/>
</dbReference>
<keyword evidence="3" id="KW-1133">Transmembrane helix</keyword>
<dbReference type="AlphaFoldDB" id="A0A4U1CRX9"/>
<name>A0A4U1CRX9_9SPHI</name>
<dbReference type="EMBL" id="SWBQ01000001">
    <property type="protein sequence ID" value="TKC08639.1"/>
    <property type="molecule type" value="Genomic_DNA"/>
</dbReference>
<dbReference type="PANTHER" id="PTHR23416:SF23">
    <property type="entry name" value="ACETYLTRANSFERASE C18B11.09C-RELATED"/>
    <property type="match status" value="1"/>
</dbReference>
<evidence type="ECO:0000313" key="5">
    <source>
        <dbReference type="Proteomes" id="UP000307244"/>
    </source>
</evidence>
<dbReference type="SUPFAM" id="SSF51161">
    <property type="entry name" value="Trimeric LpxA-like enzymes"/>
    <property type="match status" value="1"/>
</dbReference>
<evidence type="ECO:0000256" key="2">
    <source>
        <dbReference type="ARBA" id="ARBA00022679"/>
    </source>
</evidence>
<keyword evidence="2 4" id="KW-0808">Transferase</keyword>
<proteinExistence type="inferred from homology"/>
<comment type="similarity">
    <text evidence="1">Belongs to the transferase hexapeptide repeat family.</text>
</comment>
<dbReference type="Gene3D" id="2.160.10.10">
    <property type="entry name" value="Hexapeptide repeat proteins"/>
    <property type="match status" value="1"/>
</dbReference>
<dbReference type="Proteomes" id="UP000307244">
    <property type="component" value="Unassembled WGS sequence"/>
</dbReference>
<keyword evidence="3" id="KW-0472">Membrane</keyword>
<evidence type="ECO:0000256" key="3">
    <source>
        <dbReference type="SAM" id="Phobius"/>
    </source>
</evidence>
<dbReference type="GO" id="GO:0008374">
    <property type="term" value="F:O-acyltransferase activity"/>
    <property type="evidence" value="ECO:0007669"/>
    <property type="project" value="TreeGrafter"/>
</dbReference>
<keyword evidence="3" id="KW-0812">Transmembrane</keyword>
<dbReference type="CDD" id="cd05825">
    <property type="entry name" value="LbH_wcaF_like"/>
    <property type="match status" value="1"/>
</dbReference>
<feature type="transmembrane region" description="Helical" evidence="3">
    <location>
        <begin position="28"/>
        <end position="51"/>
    </location>
</feature>
<evidence type="ECO:0000313" key="4">
    <source>
        <dbReference type="EMBL" id="TKC08639.1"/>
    </source>
</evidence>
<accession>A0A4U1CRX9</accession>